<accession>A0A2S9XAU3</accession>
<evidence type="ECO:0000313" key="4">
    <source>
        <dbReference type="Proteomes" id="UP000237968"/>
    </source>
</evidence>
<protein>
    <recommendedName>
        <fullName evidence="5">VWFA domain-containing protein</fullName>
    </recommendedName>
</protein>
<evidence type="ECO:0000256" key="1">
    <source>
        <dbReference type="SAM" id="MobiDB-lite"/>
    </source>
</evidence>
<feature type="compositionally biased region" description="Polar residues" evidence="1">
    <location>
        <begin position="28"/>
        <end position="46"/>
    </location>
</feature>
<evidence type="ECO:0008006" key="5">
    <source>
        <dbReference type="Google" id="ProtNLM"/>
    </source>
</evidence>
<feature type="signal peptide" evidence="2">
    <location>
        <begin position="1"/>
        <end position="21"/>
    </location>
</feature>
<reference evidence="3 4" key="1">
    <citation type="submission" date="2018-03" db="EMBL/GenBank/DDBJ databases">
        <title>Draft Genome Sequences of the Obligatory Marine Myxobacteria Enhygromyxa salina SWB005.</title>
        <authorList>
            <person name="Poehlein A."/>
            <person name="Moghaddam J.A."/>
            <person name="Harms H."/>
            <person name="Alanjari M."/>
            <person name="Koenig G.M."/>
            <person name="Daniel R."/>
            <person name="Schaeberle T.F."/>
        </authorList>
    </citation>
    <scope>NUCLEOTIDE SEQUENCE [LARGE SCALE GENOMIC DNA]</scope>
    <source>
        <strain evidence="3 4">SWB005</strain>
    </source>
</reference>
<dbReference type="PROSITE" id="PS51257">
    <property type="entry name" value="PROKAR_LIPOPROTEIN"/>
    <property type="match status" value="1"/>
</dbReference>
<feature type="region of interest" description="Disordered" evidence="1">
    <location>
        <begin position="28"/>
        <end position="95"/>
    </location>
</feature>
<evidence type="ECO:0000313" key="3">
    <source>
        <dbReference type="EMBL" id="PRP89969.1"/>
    </source>
</evidence>
<keyword evidence="4" id="KW-1185">Reference proteome</keyword>
<dbReference type="AlphaFoldDB" id="A0A2S9XAU3"/>
<dbReference type="EMBL" id="PVNK01000308">
    <property type="protein sequence ID" value="PRP89969.1"/>
    <property type="molecule type" value="Genomic_DNA"/>
</dbReference>
<dbReference type="Proteomes" id="UP000237968">
    <property type="component" value="Unassembled WGS sequence"/>
</dbReference>
<keyword evidence="2" id="KW-0732">Signal</keyword>
<feature type="chain" id="PRO_5015665268" description="VWFA domain-containing protein" evidence="2">
    <location>
        <begin position="22"/>
        <end position="374"/>
    </location>
</feature>
<comment type="caution">
    <text evidence="3">The sequence shown here is derived from an EMBL/GenBank/DDBJ whole genome shotgun (WGS) entry which is preliminary data.</text>
</comment>
<feature type="compositionally biased region" description="Low complexity" evidence="1">
    <location>
        <begin position="49"/>
        <end position="67"/>
    </location>
</feature>
<gene>
    <name evidence="3" type="ORF">ENSA5_69100</name>
</gene>
<organism evidence="3 4">
    <name type="scientific">Enhygromyxa salina</name>
    <dbReference type="NCBI Taxonomy" id="215803"/>
    <lineage>
        <taxon>Bacteria</taxon>
        <taxon>Pseudomonadati</taxon>
        <taxon>Myxococcota</taxon>
        <taxon>Polyangia</taxon>
        <taxon>Nannocystales</taxon>
        <taxon>Nannocystaceae</taxon>
        <taxon>Enhygromyxa</taxon>
    </lineage>
</organism>
<evidence type="ECO:0000256" key="2">
    <source>
        <dbReference type="SAM" id="SignalP"/>
    </source>
</evidence>
<proteinExistence type="predicted"/>
<name>A0A2S9XAU3_9BACT</name>
<sequence>MKNTPWIALACLPLLSTLACGGPEQRASFSSDGGLTFNDSSNNSDGIETGDSNTDSSDPTDTNTSDSTDSDTNDTGLKLDTLDNDDGQTSADDGAGETGCKAIDFLFVIDNSGSMGDNQANLINSFPGFISKIQETIANVDSYHVMVAKSDQYWNDCQIECAFFPFLCQFGDINACDGAPTVCDETLGAGVNFPIGDDASNMYCDLAGGQRFITPQEPVASLPQKFTCIASVGTDGDNSEMPMASLTEAVGPALNGPGGCNSGFLRDDAVLVITIITDEEDDDSPGTPNGWFQNIVAQKSGDGSGVVVLGLINDTDAGDPVCSAESQDPAKIREFIEMFPNHIKGSVCEANYAPFFDQAVDLINTTCDEYTPVG</sequence>